<dbReference type="Proteomes" id="UP000276776">
    <property type="component" value="Unassembled WGS sequence"/>
</dbReference>
<dbReference type="GO" id="GO:0000978">
    <property type="term" value="F:RNA polymerase II cis-regulatory region sequence-specific DNA binding"/>
    <property type="evidence" value="ECO:0007669"/>
    <property type="project" value="TreeGrafter"/>
</dbReference>
<evidence type="ECO:0000256" key="10">
    <source>
        <dbReference type="SAM" id="MobiDB-lite"/>
    </source>
</evidence>
<dbReference type="CDD" id="cd00202">
    <property type="entry name" value="ZnF_GATA"/>
    <property type="match status" value="1"/>
</dbReference>
<dbReference type="PANTHER" id="PTHR10071">
    <property type="entry name" value="TRANSCRIPTION FACTOR GATA FAMILY MEMBER"/>
    <property type="match status" value="1"/>
</dbReference>
<dbReference type="PROSITE" id="PS00344">
    <property type="entry name" value="GATA_ZN_FINGER_1"/>
    <property type="match status" value="1"/>
</dbReference>
<evidence type="ECO:0000256" key="1">
    <source>
        <dbReference type="ARBA" id="ARBA00004123"/>
    </source>
</evidence>
<keyword evidence="3 9" id="KW-0863">Zinc-finger</keyword>
<evidence type="ECO:0000256" key="9">
    <source>
        <dbReference type="PROSITE-ProRule" id="PRU00094"/>
    </source>
</evidence>
<keyword evidence="7" id="KW-0804">Transcription</keyword>
<dbReference type="EMBL" id="UYYF01004277">
    <property type="protein sequence ID" value="VDN01185.1"/>
    <property type="molecule type" value="Genomic_DNA"/>
</dbReference>
<dbReference type="WBParaSite" id="TCLT_0000413301-mRNA-1">
    <property type="protein sequence ID" value="TCLT_0000413301-mRNA-1"/>
    <property type="gene ID" value="TCLT_0000413301"/>
</dbReference>
<protein>
    <submittedName>
        <fullName evidence="14">GATA-type domain-containing protein</fullName>
    </submittedName>
</protein>
<dbReference type="GO" id="GO:0045165">
    <property type="term" value="P:cell fate commitment"/>
    <property type="evidence" value="ECO:0007669"/>
    <property type="project" value="TreeGrafter"/>
</dbReference>
<dbReference type="InterPro" id="IPR000679">
    <property type="entry name" value="Znf_GATA"/>
</dbReference>
<evidence type="ECO:0000256" key="8">
    <source>
        <dbReference type="ARBA" id="ARBA00023242"/>
    </source>
</evidence>
<dbReference type="AlphaFoldDB" id="A0A158RBC4"/>
<dbReference type="InterPro" id="IPR013088">
    <property type="entry name" value="Znf_NHR/GATA"/>
</dbReference>
<feature type="region of interest" description="Disordered" evidence="10">
    <location>
        <begin position="505"/>
        <end position="543"/>
    </location>
</feature>
<evidence type="ECO:0000313" key="14">
    <source>
        <dbReference type="WBParaSite" id="TCLT_0000413301-mRNA-1"/>
    </source>
</evidence>
<sequence>MKTSVTSILKSACFIMKKIVNLEFIRKWKNELWKIKCQKDQFWIINFCDKSVYNLNKFIFAKQHCCARDIAQIIAEVERVEIRQVLVKIKQETARKSRKIWKSMEIGPVQAWNSTGISTTIKDTSGNHSDVFLQLSSNNNTDINNGNNNNDQNEACLTFSTANIVKREIAASIVMLYTKSYSQKTSNNSPRAFIFFFEQSLLMRNTKCSANIQKTRTNAIRQSVVVEPGSVNTHDGTMETKLNTSSFSSLLPNLAQTSEVVTTVPCHQYSDYDSKLWMSQSGVSLYPSCAAALESPQYHYAASVTPQACLMQQSLNTELIPTAGIQSYNVTGTTPQLPSYDAFRMSTDHDALTTYHIPQRNTANSDANFCMFSAQSSISQPTAQSATATTTQCQQCGIYTSDIVCSGTSIICTKCASDLMVQYSTSRSDVSQHIVYSPFLATSCAVLENDEQSMPQNNSQRRQGLVCANCGGTNTTLWRRDADGHPVCNACGLYYKLHQVKRPISMKKEGTLQRRNRKQKSDNAGVLRQPATSKKLSSNHHRNNSRMYADAHLAATSSGSSISTNVGDLIQPYNVISSVGTVNDDQLYTWNTGNHYSTNQGLALPGLNTNNLLSQSLFPGVQYDATSQSESLTTIGIPTEVIRRSEEEETVAAVHSLQAFKEDCLDSSVLNVKFIQSIHIKFFALPQESIYTLKNYVKCAKFYFRFRKLYTVEVVNSCDLSMICVIFIIKLNVLSKRNFLSLILLEHKSTKILNPTIIFDPHKINADDVHICNEYIFQIVITACSVIYVVNSSKSFNNIDVYVPYSFSIIFCTNLITYLTSKLKRYQLELLSGPDNT</sequence>
<comment type="subcellular location">
    <subcellularLocation>
        <location evidence="1">Nucleus</location>
    </subcellularLocation>
</comment>
<evidence type="ECO:0000313" key="13">
    <source>
        <dbReference type="Proteomes" id="UP000276776"/>
    </source>
</evidence>
<feature type="domain" description="GATA-type" evidence="11">
    <location>
        <begin position="461"/>
        <end position="515"/>
    </location>
</feature>
<organism evidence="14">
    <name type="scientific">Thelazia callipaeda</name>
    <name type="common">Oriental eyeworm</name>
    <name type="synonym">Parasitic nematode</name>
    <dbReference type="NCBI Taxonomy" id="103827"/>
    <lineage>
        <taxon>Eukaryota</taxon>
        <taxon>Metazoa</taxon>
        <taxon>Ecdysozoa</taxon>
        <taxon>Nematoda</taxon>
        <taxon>Chromadorea</taxon>
        <taxon>Rhabditida</taxon>
        <taxon>Spirurina</taxon>
        <taxon>Spiruromorpha</taxon>
        <taxon>Thelazioidea</taxon>
        <taxon>Thelaziidae</taxon>
        <taxon>Thelazia</taxon>
    </lineage>
</organism>
<dbReference type="PRINTS" id="PR00619">
    <property type="entry name" value="GATAZNFINGER"/>
</dbReference>
<keyword evidence="4" id="KW-0862">Zinc</keyword>
<evidence type="ECO:0000256" key="2">
    <source>
        <dbReference type="ARBA" id="ARBA00022723"/>
    </source>
</evidence>
<keyword evidence="13" id="KW-1185">Reference proteome</keyword>
<dbReference type="InterPro" id="IPR039355">
    <property type="entry name" value="Transcription_factor_GATA"/>
</dbReference>
<dbReference type="SUPFAM" id="SSF57716">
    <property type="entry name" value="Glucocorticoid receptor-like (DNA-binding domain)"/>
    <property type="match status" value="1"/>
</dbReference>
<keyword evidence="8" id="KW-0539">Nucleus</keyword>
<dbReference type="SMART" id="SM00401">
    <property type="entry name" value="ZnF_GATA"/>
    <property type="match status" value="1"/>
</dbReference>
<dbReference type="GO" id="GO:0008270">
    <property type="term" value="F:zinc ion binding"/>
    <property type="evidence" value="ECO:0007669"/>
    <property type="project" value="UniProtKB-KW"/>
</dbReference>
<dbReference type="GO" id="GO:0009888">
    <property type="term" value="P:tissue development"/>
    <property type="evidence" value="ECO:0007669"/>
    <property type="project" value="UniProtKB-ARBA"/>
</dbReference>
<dbReference type="Gene3D" id="3.30.50.10">
    <property type="entry name" value="Erythroid Transcription Factor GATA-1, subunit A"/>
    <property type="match status" value="1"/>
</dbReference>
<dbReference type="GO" id="GO:0000981">
    <property type="term" value="F:DNA-binding transcription factor activity, RNA polymerase II-specific"/>
    <property type="evidence" value="ECO:0007669"/>
    <property type="project" value="TreeGrafter"/>
</dbReference>
<name>A0A158RBC4_THECL</name>
<proteinExistence type="predicted"/>
<dbReference type="Pfam" id="PF00320">
    <property type="entry name" value="GATA"/>
    <property type="match status" value="1"/>
</dbReference>
<dbReference type="GO" id="GO:0005634">
    <property type="term" value="C:nucleus"/>
    <property type="evidence" value="ECO:0007669"/>
    <property type="project" value="UniProtKB-SubCell"/>
</dbReference>
<reference evidence="12 13" key="2">
    <citation type="submission" date="2018-11" db="EMBL/GenBank/DDBJ databases">
        <authorList>
            <consortium name="Pathogen Informatics"/>
        </authorList>
    </citation>
    <scope>NUCLEOTIDE SEQUENCE [LARGE SCALE GENOMIC DNA]</scope>
</reference>
<evidence type="ECO:0000256" key="4">
    <source>
        <dbReference type="ARBA" id="ARBA00022833"/>
    </source>
</evidence>
<accession>A0A158RBC4</accession>
<evidence type="ECO:0000259" key="11">
    <source>
        <dbReference type="PROSITE" id="PS50114"/>
    </source>
</evidence>
<keyword evidence="5" id="KW-0805">Transcription regulation</keyword>
<dbReference type="FunFam" id="3.30.50.10:FF:000032">
    <property type="entry name" value="Transcription factor GATA-3"/>
    <property type="match status" value="1"/>
</dbReference>
<evidence type="ECO:0000256" key="5">
    <source>
        <dbReference type="ARBA" id="ARBA00023015"/>
    </source>
</evidence>
<evidence type="ECO:0000256" key="3">
    <source>
        <dbReference type="ARBA" id="ARBA00022771"/>
    </source>
</evidence>
<dbReference type="PANTHER" id="PTHR10071:SF281">
    <property type="entry name" value="BOX A-BINDING FACTOR-RELATED"/>
    <property type="match status" value="1"/>
</dbReference>
<gene>
    <name evidence="12" type="ORF">TCLT_LOCUS4122</name>
</gene>
<dbReference type="OMA" id="DGHPVCN"/>
<dbReference type="GO" id="GO:0000122">
    <property type="term" value="P:negative regulation of transcription by RNA polymerase II"/>
    <property type="evidence" value="ECO:0007669"/>
    <property type="project" value="TreeGrafter"/>
</dbReference>
<evidence type="ECO:0000313" key="12">
    <source>
        <dbReference type="EMBL" id="VDN01185.1"/>
    </source>
</evidence>
<dbReference type="STRING" id="103827.A0A158RBC4"/>
<dbReference type="GO" id="GO:0045944">
    <property type="term" value="P:positive regulation of transcription by RNA polymerase II"/>
    <property type="evidence" value="ECO:0007669"/>
    <property type="project" value="TreeGrafter"/>
</dbReference>
<keyword evidence="6" id="KW-0238">DNA-binding</keyword>
<evidence type="ECO:0000256" key="6">
    <source>
        <dbReference type="ARBA" id="ARBA00023125"/>
    </source>
</evidence>
<dbReference type="OrthoDB" id="515401at2759"/>
<evidence type="ECO:0000256" key="7">
    <source>
        <dbReference type="ARBA" id="ARBA00023163"/>
    </source>
</evidence>
<keyword evidence="2" id="KW-0479">Metal-binding</keyword>
<reference evidence="14" key="1">
    <citation type="submission" date="2016-04" db="UniProtKB">
        <authorList>
            <consortium name="WormBaseParasite"/>
        </authorList>
    </citation>
    <scope>IDENTIFICATION</scope>
</reference>
<dbReference type="PROSITE" id="PS50114">
    <property type="entry name" value="GATA_ZN_FINGER_2"/>
    <property type="match status" value="1"/>
</dbReference>